<sequence>MVSVAAPPAIVFNYYPMAYRNTKPSTGEILHPTMLHNESDEQRHMRRIAFVAIVVSTAAVIASVVTLPMLYRYVQSFESHLIFEADYCQSRSRDMWYEMRALQLGRKQASRIKRGWLFGQWLPEGALNSGRVTSGYGGYGASGTQSPLINSDADFFNACCTCHQARSPGPPGPEGDPGDDGKDGPRGKDGKNGKDGAVIPADEKEPCVICPTGPPGPPGSVGPKGPPGPKGSPGENGADGEKGEDGLPGQPGAMGRPGHPGPPGPRGAPGHVIYIVGPQGPVGPKGKKGERGPPGPPGPDGVSYPGPPGERGEPGRNGLEGRQGPVGPPGPKGPDGPKGGCEHCPGKSAVSYTVCLSSHFALPLLLISTSQSHVLHLAIDVDD</sequence>
<dbReference type="WBParaSite" id="ALUE_0000380901-mRNA-1">
    <property type="protein sequence ID" value="ALUE_0000380901-mRNA-1"/>
    <property type="gene ID" value="ALUE_0000380901"/>
</dbReference>
<feature type="compositionally biased region" description="Basic and acidic residues" evidence="2">
    <location>
        <begin position="179"/>
        <end position="194"/>
    </location>
</feature>
<dbReference type="PANTHER" id="PTHR24637:SF368">
    <property type="entry name" value="CUTICLE COLLAGEN 36"/>
    <property type="match status" value="1"/>
</dbReference>
<proteinExistence type="predicted"/>
<keyword evidence="5" id="KW-1185">Reference proteome</keyword>
<accession>A0A9J2P2M5</accession>
<feature type="compositionally biased region" description="Pro residues" evidence="2">
    <location>
        <begin position="212"/>
        <end position="230"/>
    </location>
</feature>
<dbReference type="PANTHER" id="PTHR24637">
    <property type="entry name" value="COLLAGEN"/>
    <property type="match status" value="1"/>
</dbReference>
<feature type="compositionally biased region" description="Low complexity" evidence="2">
    <location>
        <begin position="268"/>
        <end position="284"/>
    </location>
</feature>
<dbReference type="AlphaFoldDB" id="A0A9J2P2M5"/>
<keyword evidence="1" id="KW-0677">Repeat</keyword>
<organism evidence="5 6">
    <name type="scientific">Ascaris lumbricoides</name>
    <name type="common">Giant roundworm</name>
    <dbReference type="NCBI Taxonomy" id="6252"/>
    <lineage>
        <taxon>Eukaryota</taxon>
        <taxon>Metazoa</taxon>
        <taxon>Ecdysozoa</taxon>
        <taxon>Nematoda</taxon>
        <taxon>Chromadorea</taxon>
        <taxon>Rhabditida</taxon>
        <taxon>Spirurina</taxon>
        <taxon>Ascaridomorpha</taxon>
        <taxon>Ascaridoidea</taxon>
        <taxon>Ascarididae</taxon>
        <taxon>Ascaris</taxon>
    </lineage>
</organism>
<evidence type="ECO:0000256" key="1">
    <source>
        <dbReference type="ARBA" id="ARBA00022737"/>
    </source>
</evidence>
<evidence type="ECO:0000313" key="5">
    <source>
        <dbReference type="Proteomes" id="UP000036681"/>
    </source>
</evidence>
<feature type="region of interest" description="Disordered" evidence="2">
    <location>
        <begin position="165"/>
        <end position="340"/>
    </location>
</feature>
<evidence type="ECO:0000256" key="3">
    <source>
        <dbReference type="SAM" id="Phobius"/>
    </source>
</evidence>
<keyword evidence="3" id="KW-0812">Transmembrane</keyword>
<dbReference type="Pfam" id="PF01391">
    <property type="entry name" value="Collagen"/>
    <property type="match status" value="1"/>
</dbReference>
<evidence type="ECO:0000259" key="4">
    <source>
        <dbReference type="SMART" id="SM01088"/>
    </source>
</evidence>
<keyword evidence="3" id="KW-1133">Transmembrane helix</keyword>
<name>A0A9J2P2M5_ASCLU</name>
<reference evidence="6" key="1">
    <citation type="submission" date="2023-03" db="UniProtKB">
        <authorList>
            <consortium name="WormBaseParasite"/>
        </authorList>
    </citation>
    <scope>IDENTIFICATION</scope>
</reference>
<keyword evidence="3" id="KW-0472">Membrane</keyword>
<feature type="domain" description="Nematode cuticle collagen N-terminal" evidence="4">
    <location>
        <begin position="47"/>
        <end position="99"/>
    </location>
</feature>
<dbReference type="SMART" id="SM01088">
    <property type="entry name" value="Col_cuticle_N"/>
    <property type="match status" value="1"/>
</dbReference>
<dbReference type="InterPro" id="IPR008160">
    <property type="entry name" value="Collagen"/>
</dbReference>
<dbReference type="GO" id="GO:0042302">
    <property type="term" value="F:structural constituent of cuticle"/>
    <property type="evidence" value="ECO:0007669"/>
    <property type="project" value="InterPro"/>
</dbReference>
<protein>
    <submittedName>
        <fullName evidence="6">Nematode cuticle collagen N-terminal domain-containing protein</fullName>
    </submittedName>
</protein>
<dbReference type="Proteomes" id="UP000036681">
    <property type="component" value="Unplaced"/>
</dbReference>
<dbReference type="InterPro" id="IPR002486">
    <property type="entry name" value="Col_cuticle_N"/>
</dbReference>
<dbReference type="Pfam" id="PF01484">
    <property type="entry name" value="Col_cuticle_N"/>
    <property type="match status" value="1"/>
</dbReference>
<evidence type="ECO:0000256" key="2">
    <source>
        <dbReference type="SAM" id="MobiDB-lite"/>
    </source>
</evidence>
<evidence type="ECO:0000313" key="6">
    <source>
        <dbReference type="WBParaSite" id="ALUE_0000380901-mRNA-1"/>
    </source>
</evidence>
<feature type="transmembrane region" description="Helical" evidence="3">
    <location>
        <begin position="48"/>
        <end position="71"/>
    </location>
</feature>